<dbReference type="AlphaFoldDB" id="A0A0E9UGX9"/>
<evidence type="ECO:0000313" key="2">
    <source>
        <dbReference type="EMBL" id="JAH65037.1"/>
    </source>
</evidence>
<proteinExistence type="predicted"/>
<reference evidence="2" key="2">
    <citation type="journal article" date="2015" name="Fish Shellfish Immunol.">
        <title>Early steps in the European eel (Anguilla anguilla)-Vibrio vulnificus interaction in the gills: Role of the RtxA13 toxin.</title>
        <authorList>
            <person name="Callol A."/>
            <person name="Pajuelo D."/>
            <person name="Ebbesson L."/>
            <person name="Teles M."/>
            <person name="MacKenzie S."/>
            <person name="Amaro C."/>
        </authorList>
    </citation>
    <scope>NUCLEOTIDE SEQUENCE</scope>
</reference>
<dbReference type="EMBL" id="GBXM01043540">
    <property type="protein sequence ID" value="JAH65037.1"/>
    <property type="molecule type" value="Transcribed_RNA"/>
</dbReference>
<name>A0A0E9UGX9_ANGAN</name>
<feature type="region of interest" description="Disordered" evidence="1">
    <location>
        <begin position="1"/>
        <end position="34"/>
    </location>
</feature>
<sequence>MDESNNYNLHGASHYEGNLEGRQPRSVEPPKTPFYFRGMQDMMKQLSPYGYHSDNFAMDLSSSSRGV</sequence>
<reference evidence="2" key="1">
    <citation type="submission" date="2014-11" db="EMBL/GenBank/DDBJ databases">
        <authorList>
            <person name="Amaro Gonzalez C."/>
        </authorList>
    </citation>
    <scope>NUCLEOTIDE SEQUENCE</scope>
</reference>
<accession>A0A0E9UGX9</accession>
<evidence type="ECO:0000256" key="1">
    <source>
        <dbReference type="SAM" id="MobiDB-lite"/>
    </source>
</evidence>
<organism evidence="2">
    <name type="scientific">Anguilla anguilla</name>
    <name type="common">European freshwater eel</name>
    <name type="synonym">Muraena anguilla</name>
    <dbReference type="NCBI Taxonomy" id="7936"/>
    <lineage>
        <taxon>Eukaryota</taxon>
        <taxon>Metazoa</taxon>
        <taxon>Chordata</taxon>
        <taxon>Craniata</taxon>
        <taxon>Vertebrata</taxon>
        <taxon>Euteleostomi</taxon>
        <taxon>Actinopterygii</taxon>
        <taxon>Neopterygii</taxon>
        <taxon>Teleostei</taxon>
        <taxon>Anguilliformes</taxon>
        <taxon>Anguillidae</taxon>
        <taxon>Anguilla</taxon>
    </lineage>
</organism>
<protein>
    <submittedName>
        <fullName evidence="2">Uncharacterized protein</fullName>
    </submittedName>
</protein>